<dbReference type="InterPro" id="IPR006094">
    <property type="entry name" value="Oxid_FAD_bind_N"/>
</dbReference>
<keyword evidence="2" id="KW-0285">Flavoprotein</keyword>
<comment type="similarity">
    <text evidence="1">Belongs to the oxygen-dependent FAD-linked oxidoreductase family.</text>
</comment>
<dbReference type="EMBL" id="JAPQKH010000008">
    <property type="protein sequence ID" value="KAJ5083727.1"/>
    <property type="molecule type" value="Genomic_DNA"/>
</dbReference>
<evidence type="ECO:0000259" key="5">
    <source>
        <dbReference type="PROSITE" id="PS51387"/>
    </source>
</evidence>
<dbReference type="GO" id="GO:0071949">
    <property type="term" value="F:FAD binding"/>
    <property type="evidence" value="ECO:0007669"/>
    <property type="project" value="InterPro"/>
</dbReference>
<dbReference type="Gene3D" id="3.40.462.20">
    <property type="match status" value="1"/>
</dbReference>
<dbReference type="Gene3D" id="3.30.43.10">
    <property type="entry name" value="Uridine Diphospho-n-acetylenolpyruvylglucosamine Reductase, domain 2"/>
    <property type="match status" value="1"/>
</dbReference>
<evidence type="ECO:0000313" key="7">
    <source>
        <dbReference type="Proteomes" id="UP001149165"/>
    </source>
</evidence>
<sequence>MAANQLATVQAFLQGHPTVKFIPPSSAEFTTAREVWNGSRPDKPLAIVQPQSSEDVATLIKFVKSNAIPFSIRAGGHNLEGRALVQDALLIDIRALNSVTVADDRQSARVGGGTLQGEVVKRLWSEGVATATGTIPHVGYFGWASYGGYGPFSSKWGLGVDQIIGATVVDPNGSLVKIGANDAVLKGIRGAGGVFGVIVDVTIKVYPAPSLLAGPIIFDTSDITKSYTDVNTAYNNLLDTETLPPQLTLQRVTFNSPRGLAFAFLFAWSGTEDELQEGQKWSEKISSLGPAKMNMVKPTTIPEWISGAGAHVPRVVYGSSRTYNVSSITPEVAEAIGSNLAHLPADAGAMFSLHQVRGPSATPQVHTSVFEPREPHFMLEILGYSVTPEKQSDSEAWAETFAADVEAAASSSGVLLPTSYVSVYSAAHSDSANEWVKKVYGDSTDELRALKATFDPENVFKFTVPSLE</sequence>
<reference evidence="6" key="1">
    <citation type="submission" date="2022-11" db="EMBL/GenBank/DDBJ databases">
        <authorList>
            <person name="Petersen C."/>
        </authorList>
    </citation>
    <scope>NUCLEOTIDE SEQUENCE</scope>
    <source>
        <strain evidence="6">IBT 30069</strain>
    </source>
</reference>
<keyword evidence="3" id="KW-0274">FAD</keyword>
<dbReference type="GO" id="GO:0016491">
    <property type="term" value="F:oxidoreductase activity"/>
    <property type="evidence" value="ECO:0007669"/>
    <property type="project" value="UniProtKB-KW"/>
</dbReference>
<evidence type="ECO:0000256" key="2">
    <source>
        <dbReference type="ARBA" id="ARBA00022630"/>
    </source>
</evidence>
<dbReference type="InterPro" id="IPR016169">
    <property type="entry name" value="FAD-bd_PCMH_sub2"/>
</dbReference>
<dbReference type="OrthoDB" id="363185at2759"/>
<dbReference type="PANTHER" id="PTHR42973:SF7">
    <property type="entry name" value="FAD-BINDING PCMH-TYPE DOMAIN-CONTAINING PROTEIN"/>
    <property type="match status" value="1"/>
</dbReference>
<dbReference type="Gene3D" id="3.30.465.10">
    <property type="match status" value="1"/>
</dbReference>
<dbReference type="InterPro" id="IPR016167">
    <property type="entry name" value="FAD-bd_PCMH_sub1"/>
</dbReference>
<keyword evidence="4" id="KW-0560">Oxidoreductase</keyword>
<dbReference type="InterPro" id="IPR036318">
    <property type="entry name" value="FAD-bd_PCMH-like_sf"/>
</dbReference>
<evidence type="ECO:0000256" key="3">
    <source>
        <dbReference type="ARBA" id="ARBA00022827"/>
    </source>
</evidence>
<name>A0A9W9EKX1_9EURO</name>
<organism evidence="6 7">
    <name type="scientific">Penicillium angulare</name>
    <dbReference type="NCBI Taxonomy" id="116970"/>
    <lineage>
        <taxon>Eukaryota</taxon>
        <taxon>Fungi</taxon>
        <taxon>Dikarya</taxon>
        <taxon>Ascomycota</taxon>
        <taxon>Pezizomycotina</taxon>
        <taxon>Eurotiomycetes</taxon>
        <taxon>Eurotiomycetidae</taxon>
        <taxon>Eurotiales</taxon>
        <taxon>Aspergillaceae</taxon>
        <taxon>Penicillium</taxon>
    </lineage>
</organism>
<dbReference type="Pfam" id="PF08031">
    <property type="entry name" value="BBE"/>
    <property type="match status" value="1"/>
</dbReference>
<gene>
    <name evidence="6" type="ORF">N7456_013154</name>
</gene>
<dbReference type="PROSITE" id="PS51387">
    <property type="entry name" value="FAD_PCMH"/>
    <property type="match status" value="1"/>
</dbReference>
<dbReference type="InterPro" id="IPR050416">
    <property type="entry name" value="FAD-linked_Oxidoreductase"/>
</dbReference>
<evidence type="ECO:0000313" key="6">
    <source>
        <dbReference type="EMBL" id="KAJ5083727.1"/>
    </source>
</evidence>
<dbReference type="Proteomes" id="UP001149165">
    <property type="component" value="Unassembled WGS sequence"/>
</dbReference>
<dbReference type="Pfam" id="PF01565">
    <property type="entry name" value="FAD_binding_4"/>
    <property type="match status" value="1"/>
</dbReference>
<dbReference type="InterPro" id="IPR012951">
    <property type="entry name" value="BBE"/>
</dbReference>
<comment type="caution">
    <text evidence="6">The sequence shown here is derived from an EMBL/GenBank/DDBJ whole genome shotgun (WGS) entry which is preliminary data.</text>
</comment>
<dbReference type="PANTHER" id="PTHR42973">
    <property type="entry name" value="BINDING OXIDOREDUCTASE, PUTATIVE (AFU_ORTHOLOGUE AFUA_1G17690)-RELATED"/>
    <property type="match status" value="1"/>
</dbReference>
<protein>
    <submittedName>
        <fullName evidence="6">D-lactate dehydrogenase</fullName>
    </submittedName>
</protein>
<dbReference type="InterPro" id="IPR016166">
    <property type="entry name" value="FAD-bd_PCMH"/>
</dbReference>
<evidence type="ECO:0000256" key="1">
    <source>
        <dbReference type="ARBA" id="ARBA00005466"/>
    </source>
</evidence>
<dbReference type="SUPFAM" id="SSF56176">
    <property type="entry name" value="FAD-binding/transporter-associated domain-like"/>
    <property type="match status" value="1"/>
</dbReference>
<proteinExistence type="inferred from homology"/>
<dbReference type="AlphaFoldDB" id="A0A9W9EKX1"/>
<keyword evidence="7" id="KW-1185">Reference proteome</keyword>
<reference evidence="6" key="2">
    <citation type="journal article" date="2023" name="IMA Fungus">
        <title>Comparative genomic study of the Penicillium genus elucidates a diverse pangenome and 15 lateral gene transfer events.</title>
        <authorList>
            <person name="Petersen C."/>
            <person name="Sorensen T."/>
            <person name="Nielsen M.R."/>
            <person name="Sondergaard T.E."/>
            <person name="Sorensen J.L."/>
            <person name="Fitzpatrick D.A."/>
            <person name="Frisvad J.C."/>
            <person name="Nielsen K.L."/>
        </authorList>
    </citation>
    <scope>NUCLEOTIDE SEQUENCE</scope>
    <source>
        <strain evidence="6">IBT 30069</strain>
    </source>
</reference>
<accession>A0A9W9EKX1</accession>
<feature type="domain" description="FAD-binding PCMH-type" evidence="5">
    <location>
        <begin position="40"/>
        <end position="208"/>
    </location>
</feature>
<evidence type="ECO:0000256" key="4">
    <source>
        <dbReference type="ARBA" id="ARBA00023002"/>
    </source>
</evidence>